<dbReference type="Proteomes" id="UP001217918">
    <property type="component" value="Unassembled WGS sequence"/>
</dbReference>
<dbReference type="InterPro" id="IPR015920">
    <property type="entry name" value="Cellobiose_DH-like_cyt"/>
</dbReference>
<organism evidence="3 4">
    <name type="scientific">Phyllachora maydis</name>
    <dbReference type="NCBI Taxonomy" id="1825666"/>
    <lineage>
        <taxon>Eukaryota</taxon>
        <taxon>Fungi</taxon>
        <taxon>Dikarya</taxon>
        <taxon>Ascomycota</taxon>
        <taxon>Pezizomycotina</taxon>
        <taxon>Sordariomycetes</taxon>
        <taxon>Sordariomycetidae</taxon>
        <taxon>Phyllachorales</taxon>
        <taxon>Phyllachoraceae</taxon>
        <taxon>Phyllachora</taxon>
    </lineage>
</organism>
<protein>
    <recommendedName>
        <fullName evidence="2">Cellobiose dehydrogenase-like cytochrome domain-containing protein</fullName>
    </recommendedName>
</protein>
<dbReference type="PANTHER" id="PTHR47797:SF5">
    <property type="entry name" value="CELLOBIOSE DEHYDROGENASE CYTOCHROME DOMAIN-CONTAINING PROTEIN"/>
    <property type="match status" value="1"/>
</dbReference>
<name>A0AAD9HXG5_9PEZI</name>
<keyword evidence="1" id="KW-0732">Signal</keyword>
<comment type="caution">
    <text evidence="3">The sequence shown here is derived from an EMBL/GenBank/DDBJ whole genome shotgun (WGS) entry which is preliminary data.</text>
</comment>
<accession>A0AAD9HXG5</accession>
<keyword evidence="4" id="KW-1185">Reference proteome</keyword>
<dbReference type="EMBL" id="JAQQPM010000001">
    <property type="protein sequence ID" value="KAK2067313.1"/>
    <property type="molecule type" value="Genomic_DNA"/>
</dbReference>
<evidence type="ECO:0000313" key="3">
    <source>
        <dbReference type="EMBL" id="KAK2067313.1"/>
    </source>
</evidence>
<dbReference type="PANTHER" id="PTHR47797">
    <property type="entry name" value="DEHYDROGENASE, PUTATIVE (AFU_ORTHOLOGUE AFUA_8G05805)-RELATED"/>
    <property type="match status" value="1"/>
</dbReference>
<dbReference type="CDD" id="cd09630">
    <property type="entry name" value="CDH_like_cytochrome"/>
    <property type="match status" value="1"/>
</dbReference>
<feature type="signal peptide" evidence="1">
    <location>
        <begin position="1"/>
        <end position="25"/>
    </location>
</feature>
<evidence type="ECO:0000313" key="4">
    <source>
        <dbReference type="Proteomes" id="UP001217918"/>
    </source>
</evidence>
<feature type="domain" description="Cellobiose dehydrogenase-like cytochrome" evidence="2">
    <location>
        <begin position="28"/>
        <end position="204"/>
    </location>
</feature>
<evidence type="ECO:0000259" key="2">
    <source>
        <dbReference type="Pfam" id="PF16010"/>
    </source>
</evidence>
<dbReference type="AlphaFoldDB" id="A0AAD9HXG5"/>
<dbReference type="SUPFAM" id="SSF49344">
    <property type="entry name" value="CBD9-like"/>
    <property type="match status" value="1"/>
</dbReference>
<dbReference type="Gene3D" id="2.60.40.1210">
    <property type="entry name" value="Cellobiose dehydrogenase, cytochrome domain"/>
    <property type="match status" value="1"/>
</dbReference>
<sequence length="214" mass="22114">MYWACKTASFAVLAAVLGSAQKADSSRYLDGETGLTFASYTSDNSLTYRIAVPSRAPNGSYDAVIQIAAPVTMGWAGFAWGGKMANNPLAVAWANGTSNAVISSREASGYVLPAAYAGATYTVLSAGTHVNATHWQVTAQCSGCTSWANAGAGVQTVNPTAQNTFAIAFAAKPPKTPESNASAFGIHDGLGRPVFDLAQGANANLTAKVKRLQR</sequence>
<proteinExistence type="predicted"/>
<evidence type="ECO:0000256" key="1">
    <source>
        <dbReference type="SAM" id="SignalP"/>
    </source>
</evidence>
<gene>
    <name evidence="3" type="ORF">P8C59_001064</name>
</gene>
<feature type="chain" id="PRO_5042131934" description="Cellobiose dehydrogenase-like cytochrome domain-containing protein" evidence="1">
    <location>
        <begin position="26"/>
        <end position="214"/>
    </location>
</feature>
<dbReference type="Pfam" id="PF16010">
    <property type="entry name" value="CDH-cyt"/>
    <property type="match status" value="1"/>
</dbReference>
<reference evidence="3" key="1">
    <citation type="journal article" date="2023" name="Mol. Plant Microbe Interact.">
        <title>Elucidating the Obligate Nature and Biological Capacity of an Invasive Fungal Corn Pathogen.</title>
        <authorList>
            <person name="MacCready J.S."/>
            <person name="Roggenkamp E.M."/>
            <person name="Gdanetz K."/>
            <person name="Chilvers M.I."/>
        </authorList>
    </citation>
    <scope>NUCLEOTIDE SEQUENCE</scope>
    <source>
        <strain evidence="3">PM02</strain>
    </source>
</reference>